<dbReference type="InterPro" id="IPR055519">
    <property type="entry name" value="DUF7093"/>
</dbReference>
<evidence type="ECO:0000313" key="2">
    <source>
        <dbReference type="EMBL" id="MFC3960121.1"/>
    </source>
</evidence>
<organism evidence="2 3">
    <name type="scientific">Halovivax cerinus</name>
    <dbReference type="NCBI Taxonomy" id="1487865"/>
    <lineage>
        <taxon>Archaea</taxon>
        <taxon>Methanobacteriati</taxon>
        <taxon>Methanobacteriota</taxon>
        <taxon>Stenosarchaea group</taxon>
        <taxon>Halobacteria</taxon>
        <taxon>Halobacteriales</taxon>
        <taxon>Natrialbaceae</taxon>
        <taxon>Halovivax</taxon>
    </lineage>
</organism>
<dbReference type="RefSeq" id="WP_256532402.1">
    <property type="nucleotide sequence ID" value="NZ_CP101824.1"/>
</dbReference>
<protein>
    <recommendedName>
        <fullName evidence="4">Zn-finger containing protein</fullName>
    </recommendedName>
</protein>
<reference evidence="2 3" key="1">
    <citation type="journal article" date="2019" name="Int. J. Syst. Evol. Microbiol.">
        <title>The Global Catalogue of Microorganisms (GCM) 10K type strain sequencing project: providing services to taxonomists for standard genome sequencing and annotation.</title>
        <authorList>
            <consortium name="The Broad Institute Genomics Platform"/>
            <consortium name="The Broad Institute Genome Sequencing Center for Infectious Disease"/>
            <person name="Wu L."/>
            <person name="Ma J."/>
        </authorList>
    </citation>
    <scope>NUCLEOTIDE SEQUENCE [LARGE SCALE GENOMIC DNA]</scope>
    <source>
        <strain evidence="2 3">IBRC-M 10256</strain>
    </source>
</reference>
<dbReference type="Proteomes" id="UP001595846">
    <property type="component" value="Unassembled WGS sequence"/>
</dbReference>
<proteinExistence type="predicted"/>
<accession>A0ABD5NSS5</accession>
<name>A0ABD5NSS5_9EURY</name>
<sequence length="267" mass="28428">MAVRCSLLGHDFGATEVEREREERGSEVVVTVTEYEACTRCGTRNVKSENTEVRGLDPEPVEPDPTDADPTGARDDIDVDPTKARDETDPEIDPSPDSAEEPATLDAEADDSDPEGLPTDDHGDPITDDAEILDDATDEPAREREHGAWPDSDDVGQPSPGSEEPAQWPEVGSDATDDPEQSTEDPAIETGAATVTSHQGGQGSGSATGIERAGAAPTPGETTHRDDVPVEFFCPRCSFVAPGDRSSLRAGDICPECKKGYLGERER</sequence>
<dbReference type="GeneID" id="73901483"/>
<gene>
    <name evidence="2" type="ORF">ACFOUR_17305</name>
</gene>
<comment type="caution">
    <text evidence="2">The sequence shown here is derived from an EMBL/GenBank/DDBJ whole genome shotgun (WGS) entry which is preliminary data.</text>
</comment>
<feature type="compositionally biased region" description="Basic and acidic residues" evidence="1">
    <location>
        <begin position="139"/>
        <end position="148"/>
    </location>
</feature>
<dbReference type="Pfam" id="PF23373">
    <property type="entry name" value="DUF7093"/>
    <property type="match status" value="1"/>
</dbReference>
<feature type="compositionally biased region" description="Basic and acidic residues" evidence="1">
    <location>
        <begin position="46"/>
        <end position="57"/>
    </location>
</feature>
<dbReference type="EMBL" id="JBHSAQ010000016">
    <property type="protein sequence ID" value="MFC3960121.1"/>
    <property type="molecule type" value="Genomic_DNA"/>
</dbReference>
<keyword evidence="3" id="KW-1185">Reference proteome</keyword>
<feature type="compositionally biased region" description="Acidic residues" evidence="1">
    <location>
        <begin position="88"/>
        <end position="100"/>
    </location>
</feature>
<dbReference type="AlphaFoldDB" id="A0ABD5NSS5"/>
<evidence type="ECO:0000256" key="1">
    <source>
        <dbReference type="SAM" id="MobiDB-lite"/>
    </source>
</evidence>
<feature type="region of interest" description="Disordered" evidence="1">
    <location>
        <begin position="43"/>
        <end position="227"/>
    </location>
</feature>
<feature type="compositionally biased region" description="Basic and acidic residues" evidence="1">
    <location>
        <begin position="72"/>
        <end position="87"/>
    </location>
</feature>
<evidence type="ECO:0008006" key="4">
    <source>
        <dbReference type="Google" id="ProtNLM"/>
    </source>
</evidence>
<evidence type="ECO:0000313" key="3">
    <source>
        <dbReference type="Proteomes" id="UP001595846"/>
    </source>
</evidence>
<feature type="compositionally biased region" description="Acidic residues" evidence="1">
    <location>
        <begin position="175"/>
        <end position="187"/>
    </location>
</feature>
<feature type="compositionally biased region" description="Acidic residues" evidence="1">
    <location>
        <begin position="126"/>
        <end position="138"/>
    </location>
</feature>